<protein>
    <submittedName>
        <fullName evidence="1">Uncharacterized protein DUF4404</fullName>
    </submittedName>
</protein>
<dbReference type="Proteomes" id="UP000319627">
    <property type="component" value="Unassembled WGS sequence"/>
</dbReference>
<proteinExistence type="predicted"/>
<dbReference type="InterPro" id="IPR025516">
    <property type="entry name" value="DUF4404"/>
</dbReference>
<keyword evidence="2" id="KW-1185">Reference proteome</keyword>
<evidence type="ECO:0000313" key="2">
    <source>
        <dbReference type="Proteomes" id="UP000319627"/>
    </source>
</evidence>
<dbReference type="Pfam" id="PF14357">
    <property type="entry name" value="DUF4404"/>
    <property type="match status" value="1"/>
</dbReference>
<name>A0A562I014_9GAMM</name>
<sequence length="89" mass="9751">MSTPELQSHLTALRDQLSQSNTLTEAERASLIALAQDITDRLANNTPLNQDSNSLTDTLNLAVERLEVEHPTLVVTLRNIVQSLANMGI</sequence>
<dbReference type="RefSeq" id="WP_144572268.1">
    <property type="nucleotide sequence ID" value="NZ_VLKG01000010.1"/>
</dbReference>
<reference evidence="1 2" key="1">
    <citation type="submission" date="2019-07" db="EMBL/GenBank/DDBJ databases">
        <title>Genomic Encyclopedia of Type Strains, Phase I: the one thousand microbial genomes (KMG-I) project.</title>
        <authorList>
            <person name="Kyrpides N."/>
        </authorList>
    </citation>
    <scope>NUCLEOTIDE SEQUENCE [LARGE SCALE GENOMIC DNA]</scope>
    <source>
        <strain evidence="1 2">DSM 375</strain>
    </source>
</reference>
<dbReference type="AlphaFoldDB" id="A0A562I014"/>
<dbReference type="OrthoDB" id="4335607at2"/>
<dbReference type="EMBL" id="VLKG01000010">
    <property type="protein sequence ID" value="TWH64292.1"/>
    <property type="molecule type" value="Genomic_DNA"/>
</dbReference>
<evidence type="ECO:0000313" key="1">
    <source>
        <dbReference type="EMBL" id="TWH64292.1"/>
    </source>
</evidence>
<gene>
    <name evidence="1" type="ORF">LX59_02495</name>
</gene>
<organism evidence="1 2">
    <name type="scientific">Azomonas agilis</name>
    <dbReference type="NCBI Taxonomy" id="116849"/>
    <lineage>
        <taxon>Bacteria</taxon>
        <taxon>Pseudomonadati</taxon>
        <taxon>Pseudomonadota</taxon>
        <taxon>Gammaproteobacteria</taxon>
        <taxon>Pseudomonadales</taxon>
        <taxon>Pseudomonadaceae</taxon>
        <taxon>Azomonas</taxon>
    </lineage>
</organism>
<accession>A0A562I014</accession>
<comment type="caution">
    <text evidence="1">The sequence shown here is derived from an EMBL/GenBank/DDBJ whole genome shotgun (WGS) entry which is preliminary data.</text>
</comment>